<dbReference type="InterPro" id="IPR003675">
    <property type="entry name" value="Rce1/LyrA-like_dom"/>
</dbReference>
<evidence type="ECO:0000313" key="3">
    <source>
        <dbReference type="EMBL" id="SMC88681.1"/>
    </source>
</evidence>
<proteinExistence type="predicted"/>
<keyword evidence="1" id="KW-1133">Transmembrane helix</keyword>
<gene>
    <name evidence="3" type="ORF">SAMN06296427_11171</name>
</gene>
<feature type="transmembrane region" description="Helical" evidence="1">
    <location>
        <begin position="57"/>
        <end position="80"/>
    </location>
</feature>
<dbReference type="OrthoDB" id="158986at2"/>
<dbReference type="AlphaFoldDB" id="A0A1W2CTX7"/>
<dbReference type="PANTHER" id="PTHR36435:SF1">
    <property type="entry name" value="CAAX AMINO TERMINAL PROTEASE FAMILY PROTEIN"/>
    <property type="match status" value="1"/>
</dbReference>
<dbReference type="Pfam" id="PF02517">
    <property type="entry name" value="Rce1-like"/>
    <property type="match status" value="1"/>
</dbReference>
<name>A0A1W2CTX7_9FLAO</name>
<reference evidence="3 4" key="1">
    <citation type="submission" date="2017-04" db="EMBL/GenBank/DDBJ databases">
        <authorList>
            <person name="Afonso C.L."/>
            <person name="Miller P.J."/>
            <person name="Scott M.A."/>
            <person name="Spackman E."/>
            <person name="Goraichik I."/>
            <person name="Dimitrov K.M."/>
            <person name="Suarez D.L."/>
            <person name="Swayne D.E."/>
        </authorList>
    </citation>
    <scope>NUCLEOTIDE SEQUENCE [LARGE SCALE GENOMIC DNA]</scope>
    <source>
        <strain evidence="3 4">CGMCC 1.12708</strain>
    </source>
</reference>
<feature type="transmembrane region" description="Helical" evidence="1">
    <location>
        <begin position="198"/>
        <end position="215"/>
    </location>
</feature>
<dbReference type="PANTHER" id="PTHR36435">
    <property type="entry name" value="SLR1288 PROTEIN"/>
    <property type="match status" value="1"/>
</dbReference>
<dbReference type="InterPro" id="IPR052710">
    <property type="entry name" value="CAAX_protease"/>
</dbReference>
<dbReference type="GO" id="GO:0080120">
    <property type="term" value="P:CAAX-box protein maturation"/>
    <property type="evidence" value="ECO:0007669"/>
    <property type="project" value="UniProtKB-ARBA"/>
</dbReference>
<keyword evidence="1" id="KW-0812">Transmembrane</keyword>
<organism evidence="3 4">
    <name type="scientific">Moheibacter sediminis</name>
    <dbReference type="NCBI Taxonomy" id="1434700"/>
    <lineage>
        <taxon>Bacteria</taxon>
        <taxon>Pseudomonadati</taxon>
        <taxon>Bacteroidota</taxon>
        <taxon>Flavobacteriia</taxon>
        <taxon>Flavobacteriales</taxon>
        <taxon>Weeksellaceae</taxon>
        <taxon>Moheibacter</taxon>
    </lineage>
</organism>
<dbReference type="STRING" id="1434700.SAMN06296427_11171"/>
<feature type="transmembrane region" description="Helical" evidence="1">
    <location>
        <begin position="222"/>
        <end position="242"/>
    </location>
</feature>
<evidence type="ECO:0000259" key="2">
    <source>
        <dbReference type="Pfam" id="PF02517"/>
    </source>
</evidence>
<keyword evidence="1" id="KW-0472">Membrane</keyword>
<dbReference type="Proteomes" id="UP000192393">
    <property type="component" value="Unassembled WGS sequence"/>
</dbReference>
<feature type="transmembrane region" description="Helical" evidence="1">
    <location>
        <begin position="254"/>
        <end position="272"/>
    </location>
</feature>
<feature type="domain" description="CAAX prenyl protease 2/Lysostaphin resistance protein A-like" evidence="2">
    <location>
        <begin position="146"/>
        <end position="233"/>
    </location>
</feature>
<dbReference type="RefSeq" id="WP_084018826.1">
    <property type="nucleotide sequence ID" value="NZ_FWXS01000011.1"/>
</dbReference>
<keyword evidence="4" id="KW-1185">Reference proteome</keyword>
<dbReference type="EMBL" id="FWXS01000011">
    <property type="protein sequence ID" value="SMC88681.1"/>
    <property type="molecule type" value="Genomic_DNA"/>
</dbReference>
<protein>
    <recommendedName>
        <fullName evidence="2">CAAX prenyl protease 2/Lysostaphin resistance protein A-like domain-containing protein</fullName>
    </recommendedName>
</protein>
<dbReference type="GO" id="GO:0004175">
    <property type="term" value="F:endopeptidase activity"/>
    <property type="evidence" value="ECO:0007669"/>
    <property type="project" value="UniProtKB-ARBA"/>
</dbReference>
<feature type="transmembrane region" description="Helical" evidence="1">
    <location>
        <begin position="92"/>
        <end position="112"/>
    </location>
</feature>
<evidence type="ECO:0000256" key="1">
    <source>
        <dbReference type="SAM" id="Phobius"/>
    </source>
</evidence>
<sequence>MSNFDQLDESEFIVNNSDFKIDIPKALGVAIIIILCLVVVSSIVTLPAYFWKDFYHVALPLSFLAGGVSAIFLLLIYLKIKWKTIIEHLKTSPNVWVIILSPMLFIFALPFAEFTTSLVPTAGNPILEQLYKSTIEAFEMMLNYKVAGFITVCILAPILEEILFRGILLRGMLHQGINPAIAIILSSILFGLAHMNPWQFIGAGILGAIFAYIYYRTKSLWICIFLHSLNNTISFILMLKFQSMEENVIDPNDYVSIFLCLFIAILIGFGIYKLTPNIKWN</sequence>
<evidence type="ECO:0000313" key="4">
    <source>
        <dbReference type="Proteomes" id="UP000192393"/>
    </source>
</evidence>
<feature type="transmembrane region" description="Helical" evidence="1">
    <location>
        <begin position="176"/>
        <end position="192"/>
    </location>
</feature>
<feature type="transmembrane region" description="Helical" evidence="1">
    <location>
        <begin position="146"/>
        <end position="164"/>
    </location>
</feature>
<feature type="transmembrane region" description="Helical" evidence="1">
    <location>
        <begin position="26"/>
        <end position="51"/>
    </location>
</feature>
<accession>A0A1W2CTX7</accession>